<evidence type="ECO:0000313" key="2">
    <source>
        <dbReference type="Proteomes" id="UP000007050"/>
    </source>
</evidence>
<dbReference type="KEGG" id="esr:ES1_26320"/>
<organism evidence="1 2">
    <name type="scientific">[Eubacterium] siraeum V10Sc8a</name>
    <dbReference type="NCBI Taxonomy" id="717961"/>
    <lineage>
        <taxon>Bacteria</taxon>
        <taxon>Bacillati</taxon>
        <taxon>Bacillota</taxon>
        <taxon>Clostridia</taxon>
        <taxon>Eubacteriales</taxon>
        <taxon>Oscillospiraceae</taxon>
        <taxon>Oscillospiraceae incertae sedis</taxon>
    </lineage>
</organism>
<gene>
    <name evidence="1" type="ORF">ES1_26320</name>
</gene>
<protein>
    <submittedName>
        <fullName evidence="1">Uncharacterized protein</fullName>
    </submittedName>
</protein>
<dbReference type="HOGENOM" id="CLU_2897486_0_0_9"/>
<sequence>MYAEELCKDAKPTKHTQTLALRKASMIVQMQNHTSTHIHLFLKEKIKINRKEEENDTLRRTY</sequence>
<reference evidence="1 2" key="1">
    <citation type="submission" date="2010-03" db="EMBL/GenBank/DDBJ databases">
        <title>The genome sequence of Eubacterium siraeum V10Sc8a.</title>
        <authorList>
            <consortium name="metaHIT consortium -- http://www.metahit.eu/"/>
            <person name="Pajon A."/>
            <person name="Turner K."/>
            <person name="Parkhill J."/>
            <person name="Duncan S."/>
            <person name="Flint H."/>
        </authorList>
    </citation>
    <scope>NUCLEOTIDE SEQUENCE [LARGE SCALE GENOMIC DNA]</scope>
    <source>
        <strain evidence="1 2">V10Sc8a</strain>
    </source>
</reference>
<proteinExistence type="predicted"/>
<accession>D4MNT9</accession>
<evidence type="ECO:0000313" key="1">
    <source>
        <dbReference type="EMBL" id="CBL35422.1"/>
    </source>
</evidence>
<dbReference type="EMBL" id="FP929059">
    <property type="protein sequence ID" value="CBL35422.1"/>
    <property type="molecule type" value="Genomic_DNA"/>
</dbReference>
<name>D4MNT9_9FIRM</name>
<dbReference type="BioCyc" id="ESIR717961:G136L-2218-MONOMER"/>
<dbReference type="Proteomes" id="UP000007050">
    <property type="component" value="Chromosome"/>
</dbReference>
<dbReference type="AlphaFoldDB" id="D4MNT9"/>
<reference evidence="1 2" key="2">
    <citation type="submission" date="2010-03" db="EMBL/GenBank/DDBJ databases">
        <authorList>
            <person name="Pajon A."/>
        </authorList>
    </citation>
    <scope>NUCLEOTIDE SEQUENCE [LARGE SCALE GENOMIC DNA]</scope>
    <source>
        <strain evidence="1 2">V10Sc8a</strain>
    </source>
</reference>